<dbReference type="EMBL" id="CP048409">
    <property type="protein sequence ID" value="QIA08165.1"/>
    <property type="molecule type" value="Genomic_DNA"/>
</dbReference>
<reference evidence="2 3" key="1">
    <citation type="submission" date="2020-02" db="EMBL/GenBank/DDBJ databases">
        <title>Genome sequencing for Draconibacterium sp. strain M1.</title>
        <authorList>
            <person name="Park S.-J."/>
        </authorList>
    </citation>
    <scope>NUCLEOTIDE SEQUENCE [LARGE SCALE GENOMIC DNA]</scope>
    <source>
        <strain evidence="2 3">M1</strain>
    </source>
</reference>
<proteinExistence type="predicted"/>
<dbReference type="Proteomes" id="UP000474630">
    <property type="component" value="Chromosome"/>
</dbReference>
<dbReference type="Gene3D" id="3.80.10.10">
    <property type="entry name" value="Ribonuclease Inhibitor"/>
    <property type="match status" value="6"/>
</dbReference>
<dbReference type="KEGG" id="drc:G0Q07_10745"/>
<name>A0A6C0REQ4_9BACT</name>
<sequence>MKKLLLLSTFLFILVNVSRATYTLTSSDVTISNGVITSCSLPAGINAIIIPETIDGQTVTGIANRSGYNQGVFYNKNLMAVTLPSTIEFIGNFAFCVNNISLLDLTNCTSLKSIGEGAFYNNALPSVNFSPCTALETIGEAAFEFNALVTVDFTNCTSLKSIGRLAFSGANQGFPHYNQVNVLIFTGCTSLTTISGYAFYSNNMSSASILTPCTALSTIGEMAFADQNFGFYLPTVVGFEKYGWYDGNGNTYNGGDLVTDTETSYYAPTRHTLTDADVYITDGIITYCFYDYKSKEIIIPDELKGETVTGIGDGIFKDEGITAVFFPPTLKMIGNSAFSDNSIETIDLDTCTSLTFIGLGAFSGNVANSFKLPTVVGFESDKWVDQNDTEYDHGATITDLTATYRLPAPYTLTSADVEVVEGVLTTCSYGFQSKEIIIPRYLDGQYVKEIGNAVFNDKGIIAVELPTTLEKIGEWAFAQNNLAAIDLSVCNELRYIAKDAFRSNGFTSFNLPVVNRLEPLGWYVGYRTVPGGSEVTVQDNIYYNMYVPVYVLTDADVVVTNNVIVSCSSVGGSRAILIPSELDNQTVKEIGNAIDYEGVFENKTLDYVSLPTSIEKIGTEAFEDNYIKKLSLEDCNNLTHIRNDAFYGNQISTLNLTNCVALSHIEDDAFYDNAITSNLDLSDCPQLTTIGDNAFAYSSIPSIDFSNCSLLEYIGEYAFEENSISSLDLTNCNKLIFIGSDAFSSNSLTNFQLPVITGYENEKWRDNNGNTFAGNEIVSDFSTFYSFPKYYTITDDDVVVENSTITSCSYNFASKDIIIPNTLDGQTIKGIADYEREEIFNRKDLFSIQLPTTIEYLGKYSFNNNRITNLNLDDCNTLIFIGSSAFASNNLTGFKLPVYTANDTIKWIDENGTEYSGGDSTNNLYLSYRLTVPYTLTDEDVVVENNAIVSCSYNFASKDIIIPNTLDGQTVTEIASQTEGIFEEKGLTSVELPTTIELIGKRAFKNNSINSINIAECSALVSVGEEAFNENNLANLDLSNCNNLTKIEYGAFKSNKIENIDLENCSLLDTIESYAFQSNNISNLDLSGCPNIKFIGFSAFQYNSIQSLNLTNCSSLTTIDNSSFAYNSISYLDLTSCTALESIGDYAFRNSSFSNPDLSKCTSLVYIGRYAFYKSGGNTFTLPTPNIPNKVFDYWEDNNGIQYAGNTQVSDITLTYTAVLFEGNKVTFTITDGANPVANALVSLDGYDDKISDNEGIASFAVTPSDSIFYAISATNYMTVSDSVWSNDSINSEQVTLQFCADSVTINEEICGNETINIGDSTYAESGTYITTLTNVAGCDSIVTLFLNVLPAHTVELNEVIGMGEEIIVGNTAYSTSGMYVNTLTNQFNCDSTITLNLTVDSIAPSAVCQTTTIYLDETGSATLTADLIDGGSSDNLNELVFEVSRNSFTCSDIGTNNVQLIVTDNVNLSDTCTAVVTVEDTIAPEAVCKNIDVWLDDSGAAQVSPNDINNGSTDNCGNPIMNLNNTDFTCDDIGTNLVLLTVTDSSNNSATCSANITVLDTISPTAICKDIDVYLDANGTATITADSINNGSFANCEEISKSINTNEFNCSKLGTNTVILTLEANNQKTASCTSMVTVIDTLSPIVSAQNLTIYIDTSECLNTISVSDIKMSSSDNCSIVDETITKSSFTCADTGTVQTVELWVTDSSGNIGKAISSVTIKALTDTIPPTVLCQPTTIYLDETGSATLMPSYIDGGVPTTYRRYI</sequence>
<feature type="signal peptide" evidence="1">
    <location>
        <begin position="1"/>
        <end position="20"/>
    </location>
</feature>
<dbReference type="InterPro" id="IPR032675">
    <property type="entry name" value="LRR_dom_sf"/>
</dbReference>
<evidence type="ECO:0000256" key="1">
    <source>
        <dbReference type="SAM" id="SignalP"/>
    </source>
</evidence>
<dbReference type="RefSeq" id="WP_163346086.1">
    <property type="nucleotide sequence ID" value="NZ_CP048409.1"/>
</dbReference>
<protein>
    <submittedName>
        <fullName evidence="2">Leucine-rich repeat protein</fullName>
    </submittedName>
</protein>
<dbReference type="InterPro" id="IPR026906">
    <property type="entry name" value="LRR_5"/>
</dbReference>
<dbReference type="InterPro" id="IPR053139">
    <property type="entry name" value="Surface_bspA-like"/>
</dbReference>
<dbReference type="Pfam" id="PF13306">
    <property type="entry name" value="LRR_5"/>
    <property type="match status" value="7"/>
</dbReference>
<dbReference type="PANTHER" id="PTHR45661">
    <property type="entry name" value="SURFACE ANTIGEN"/>
    <property type="match status" value="1"/>
</dbReference>
<keyword evidence="3" id="KW-1185">Reference proteome</keyword>
<evidence type="ECO:0000313" key="3">
    <source>
        <dbReference type="Proteomes" id="UP000474630"/>
    </source>
</evidence>
<dbReference type="SUPFAM" id="SSF52058">
    <property type="entry name" value="L domain-like"/>
    <property type="match status" value="3"/>
</dbReference>
<gene>
    <name evidence="2" type="ORF">G0Q07_10745</name>
</gene>
<accession>A0A6C0REQ4</accession>
<dbReference type="PANTHER" id="PTHR45661:SF3">
    <property type="entry name" value="IG-LIKE DOMAIN-CONTAINING PROTEIN"/>
    <property type="match status" value="1"/>
</dbReference>
<organism evidence="2 3">
    <name type="scientific">Draconibacterium halophilum</name>
    <dbReference type="NCBI Taxonomy" id="2706887"/>
    <lineage>
        <taxon>Bacteria</taxon>
        <taxon>Pseudomonadati</taxon>
        <taxon>Bacteroidota</taxon>
        <taxon>Bacteroidia</taxon>
        <taxon>Marinilabiliales</taxon>
        <taxon>Prolixibacteraceae</taxon>
        <taxon>Draconibacterium</taxon>
    </lineage>
</organism>
<feature type="chain" id="PRO_5025692661" evidence="1">
    <location>
        <begin position="21"/>
        <end position="1766"/>
    </location>
</feature>
<evidence type="ECO:0000313" key="2">
    <source>
        <dbReference type="EMBL" id="QIA08165.1"/>
    </source>
</evidence>
<keyword evidence="1" id="KW-0732">Signal</keyword>